<keyword evidence="11 12" id="KW-0472">Membrane</keyword>
<feature type="transmembrane region" description="Helical" evidence="12">
    <location>
        <begin position="48"/>
        <end position="71"/>
    </location>
</feature>
<keyword evidence="9 12" id="KW-0812">Transmembrane</keyword>
<dbReference type="NCBIfam" id="NF033619">
    <property type="entry name" value="perm_MlaE_1"/>
    <property type="match status" value="1"/>
</dbReference>
<feature type="transmembrane region" description="Helical" evidence="12">
    <location>
        <begin position="238"/>
        <end position="257"/>
    </location>
</feature>
<sequence length="260" mass="27930">MIELLRSLGRWGQNTFQRLGRGHLFLVQMLAGIPSSVFRFSLVVQQLFYVGVLSILIILISGLFVGMVLGLQGYNTLVDFGAEESLGVLVSLSLVRELGPVVSALLFAGRAGSALTAEIGLMKSTEQLSGMEMMAVDPMRRIIAPRFLAGLISMPLLAAIFSAVGIFGAFLVGHGLLGVDDGAFWSQMQAKTDWYEDILNGVIKSIVFGFVVTWIALFEGYDASPTSEGVGRATTRTVVHSAFAILGLDFVLTALMFGDV</sequence>
<keyword evidence="6" id="KW-0813">Transport</keyword>
<evidence type="ECO:0000256" key="1">
    <source>
        <dbReference type="ARBA" id="ARBA00002460"/>
    </source>
</evidence>
<accession>I1XGK0</accession>
<dbReference type="PATRIC" id="fig|754476.3.peg.663"/>
<dbReference type="Proteomes" id="UP000009144">
    <property type="component" value="Chromosome"/>
</dbReference>
<evidence type="ECO:0000256" key="10">
    <source>
        <dbReference type="ARBA" id="ARBA00022989"/>
    </source>
</evidence>
<dbReference type="InterPro" id="IPR053408">
    <property type="entry name" value="MlaE_Permease"/>
</dbReference>
<reference evidence="13 14" key="2">
    <citation type="journal article" date="2013" name="Int. J. Syst. Evol. Microbiol.">
        <title>Methylophaga nitratireducenticrescens sp. nov. and Methylophaga frappieri sp. nov., isolated from the biofilm of the methanol-fed denitrification system treating the seawater at the Montreal Biodome.</title>
        <authorList>
            <person name="Villeneuve C."/>
            <person name="Martineau C."/>
            <person name="Mauffrey F."/>
            <person name="Villemur R."/>
        </authorList>
    </citation>
    <scope>NUCLEOTIDE SEQUENCE [LARGE SCALE GENOMIC DNA]</scope>
    <source>
        <strain evidence="13 14">JAM1</strain>
    </source>
</reference>
<feature type="transmembrane region" description="Helical" evidence="12">
    <location>
        <begin position="21"/>
        <end position="42"/>
    </location>
</feature>
<dbReference type="STRING" id="754476.Q7A_673"/>
<comment type="subcellular location">
    <subcellularLocation>
        <location evidence="2 12">Cell inner membrane</location>
        <topology evidence="2 12">Multi-pass membrane protein</topology>
    </subcellularLocation>
</comment>
<feature type="transmembrane region" description="Helical" evidence="12">
    <location>
        <begin position="198"/>
        <end position="217"/>
    </location>
</feature>
<evidence type="ECO:0000256" key="7">
    <source>
        <dbReference type="ARBA" id="ARBA00022475"/>
    </source>
</evidence>
<keyword evidence="10 12" id="KW-1133">Transmembrane helix</keyword>
<evidence type="ECO:0000256" key="3">
    <source>
        <dbReference type="ARBA" id="ARBA00007556"/>
    </source>
</evidence>
<feature type="transmembrane region" description="Helical" evidence="12">
    <location>
        <begin position="147"/>
        <end position="178"/>
    </location>
</feature>
<dbReference type="InterPro" id="IPR030802">
    <property type="entry name" value="Permease_MalE"/>
</dbReference>
<dbReference type="GO" id="GO:0005548">
    <property type="term" value="F:phospholipid transporter activity"/>
    <property type="evidence" value="ECO:0007669"/>
    <property type="project" value="TreeGrafter"/>
</dbReference>
<dbReference type="PANTHER" id="PTHR30188:SF4">
    <property type="entry name" value="PROTEIN TRIGALACTOSYLDIACYLGLYCEROL 1, CHLOROPLASTIC"/>
    <property type="match status" value="1"/>
</dbReference>
<reference evidence="13 14" key="1">
    <citation type="journal article" date="2012" name="J. Bacteriol.">
        <title>Complete genome sequences of Methylophaga sp. strain JAM1 and Methylophaga sp. strain JAM7.</title>
        <authorList>
            <person name="Villeneuve C."/>
            <person name="Martineau C."/>
            <person name="Mauffrey F."/>
            <person name="Villemur R."/>
        </authorList>
    </citation>
    <scope>NUCLEOTIDE SEQUENCE [LARGE SCALE GENOMIC DNA]</scope>
    <source>
        <strain evidence="13 14">JAM1</strain>
    </source>
</reference>
<gene>
    <name evidence="13" type="ordered locus">Q7A_673</name>
</gene>
<dbReference type="eggNOG" id="COG0767">
    <property type="taxonomic scope" value="Bacteria"/>
</dbReference>
<dbReference type="GO" id="GO:0043190">
    <property type="term" value="C:ATP-binding cassette (ABC) transporter complex"/>
    <property type="evidence" value="ECO:0007669"/>
    <property type="project" value="InterPro"/>
</dbReference>
<comment type="subunit">
    <text evidence="4">The complex is composed of two ATP-binding proteins (MlaF), two transmembrane proteins (MlaE), two cytoplasmic solute-binding proteins (MlaB) and six periplasmic solute-binding proteins (MlaD).</text>
</comment>
<dbReference type="OrthoDB" id="9806241at2"/>
<dbReference type="RefSeq" id="WP_014705894.1">
    <property type="nucleotide sequence ID" value="NC_017857.3"/>
</dbReference>
<dbReference type="Pfam" id="PF02405">
    <property type="entry name" value="MlaE"/>
    <property type="match status" value="1"/>
</dbReference>
<evidence type="ECO:0000256" key="11">
    <source>
        <dbReference type="ARBA" id="ARBA00023136"/>
    </source>
</evidence>
<evidence type="ECO:0000256" key="5">
    <source>
        <dbReference type="ARBA" id="ARBA00020857"/>
    </source>
</evidence>
<keyword evidence="14" id="KW-1185">Reference proteome</keyword>
<dbReference type="NCBIfam" id="TIGR00056">
    <property type="entry name" value="MlaE family lipid ABC transporter permease subunit"/>
    <property type="match status" value="1"/>
</dbReference>
<evidence type="ECO:0000313" key="13">
    <source>
        <dbReference type="EMBL" id="AFI83519.1"/>
    </source>
</evidence>
<name>I1XGK0_METNJ</name>
<dbReference type="InterPro" id="IPR003453">
    <property type="entry name" value="ABC_MlaE_roteobac"/>
</dbReference>
<dbReference type="EMBL" id="CP003390">
    <property type="protein sequence ID" value="AFI83519.1"/>
    <property type="molecule type" value="Genomic_DNA"/>
</dbReference>
<dbReference type="AlphaFoldDB" id="I1XGK0"/>
<protein>
    <recommendedName>
        <fullName evidence="5">Intermembrane phospholipid transport system permease protein MlaE</fullName>
    </recommendedName>
</protein>
<dbReference type="PANTHER" id="PTHR30188">
    <property type="entry name" value="ABC TRANSPORTER PERMEASE PROTEIN-RELATED"/>
    <property type="match status" value="1"/>
</dbReference>
<keyword evidence="7" id="KW-1003">Cell membrane</keyword>
<proteinExistence type="inferred from homology"/>
<comment type="similarity">
    <text evidence="3 12">Belongs to the MlaE permease family.</text>
</comment>
<evidence type="ECO:0000256" key="8">
    <source>
        <dbReference type="ARBA" id="ARBA00022519"/>
    </source>
</evidence>
<evidence type="ECO:0000256" key="9">
    <source>
        <dbReference type="ARBA" id="ARBA00022692"/>
    </source>
</evidence>
<keyword evidence="8 12" id="KW-0997">Cell inner membrane</keyword>
<evidence type="ECO:0000256" key="4">
    <source>
        <dbReference type="ARBA" id="ARBA00011380"/>
    </source>
</evidence>
<evidence type="ECO:0000256" key="6">
    <source>
        <dbReference type="ARBA" id="ARBA00022448"/>
    </source>
</evidence>
<dbReference type="KEGG" id="mej:Q7A_673"/>
<evidence type="ECO:0000256" key="12">
    <source>
        <dbReference type="RuleBase" id="RU362044"/>
    </source>
</evidence>
<evidence type="ECO:0000256" key="2">
    <source>
        <dbReference type="ARBA" id="ARBA00004429"/>
    </source>
</evidence>
<dbReference type="HOGENOM" id="CLU_045686_1_1_6"/>
<comment type="function">
    <text evidence="1">Part of the ABC transporter complex MlaFEDB, which is involved in a phospholipid transport pathway that maintains lipid asymmetry in the outer membrane by retrograde trafficking of phospholipids from the outer membrane to the inner membrane. Probably responsible for the translocation of the substrate across the membrane.</text>
</comment>
<organism evidence="13 14">
    <name type="scientific">Methylophaga nitratireducenticrescens</name>
    <dbReference type="NCBI Taxonomy" id="754476"/>
    <lineage>
        <taxon>Bacteria</taxon>
        <taxon>Pseudomonadati</taxon>
        <taxon>Pseudomonadota</taxon>
        <taxon>Gammaproteobacteria</taxon>
        <taxon>Thiotrichales</taxon>
        <taxon>Piscirickettsiaceae</taxon>
        <taxon>Methylophaga</taxon>
    </lineage>
</organism>
<evidence type="ECO:0000313" key="14">
    <source>
        <dbReference type="Proteomes" id="UP000009144"/>
    </source>
</evidence>